<sequence length="380" mass="41378">MKNVRDVLRRPCTGAAVWRAADLAGSEEWVLRLSPAQVDELESAARAVHERGVPLLKVAAADFPLPTLAGQLARIADELENGRGFVLVRGLPVERYSLPVASTVFWGLGQHLGIPVSQNAAGHMLGHARDTGRTLADPATRGYQTRAELPFHTDGSDLLALLCLRAGRSGGHTRLVSSAAVHDAVLARRPDLVERLYRTHFLDRREEQAPGELPYDAVPLAAWYDGKLSTRYNRCYLESAQRFADVPRLEPADLELFDLVDEVTAAPEFRLDVGFGAGDLLLVNNHAVLHARTAYEDFAEPAAKRHVLRLWLTAHRGRDLPPGFWGEARGAEDGSARGGISPRDVILTPGACRTGAGPVAADRCPRPSLTTTRPDRTEDA</sequence>
<feature type="domain" description="TauD/TfdA-like" evidence="6">
    <location>
        <begin position="58"/>
        <end position="311"/>
    </location>
</feature>
<evidence type="ECO:0000313" key="8">
    <source>
        <dbReference type="Proteomes" id="UP000325849"/>
    </source>
</evidence>
<gene>
    <name evidence="7" type="ORF">FNH09_31030</name>
</gene>
<reference evidence="7 8" key="1">
    <citation type="submission" date="2019-07" db="EMBL/GenBank/DDBJ databases">
        <title>New species of Amycolatopsis and Streptomyces.</title>
        <authorList>
            <person name="Duangmal K."/>
            <person name="Teo W.F.A."/>
            <person name="Lipun K."/>
        </authorList>
    </citation>
    <scope>NUCLEOTIDE SEQUENCE [LARGE SCALE GENOMIC DNA]</scope>
    <source>
        <strain evidence="7 8">NBRC 109810</strain>
    </source>
</reference>
<keyword evidence="7" id="KW-0223">Dioxygenase</keyword>
<accession>A0A5N8VJU3</accession>
<comment type="caution">
    <text evidence="7">The sequence shown here is derived from an EMBL/GenBank/DDBJ whole genome shotgun (WGS) entry which is preliminary data.</text>
</comment>
<name>A0A5N8VJU3_9ACTN</name>
<dbReference type="GO" id="GO:0051213">
    <property type="term" value="F:dioxygenase activity"/>
    <property type="evidence" value="ECO:0007669"/>
    <property type="project" value="UniProtKB-KW"/>
</dbReference>
<dbReference type="EMBL" id="VJZD01000163">
    <property type="protein sequence ID" value="MPY35510.1"/>
    <property type="molecule type" value="Genomic_DNA"/>
</dbReference>
<protein>
    <submittedName>
        <fullName evidence="7">TauD/TfdA family dioxygenase</fullName>
    </submittedName>
</protein>
<evidence type="ECO:0000259" key="6">
    <source>
        <dbReference type="Pfam" id="PF02668"/>
    </source>
</evidence>
<dbReference type="InterPro" id="IPR050411">
    <property type="entry name" value="AlphaKG_dependent_hydroxylases"/>
</dbReference>
<keyword evidence="8" id="KW-1185">Reference proteome</keyword>
<dbReference type="PANTHER" id="PTHR10696:SF56">
    <property type="entry name" value="TAUD_TFDA-LIKE DOMAIN-CONTAINING PROTEIN"/>
    <property type="match status" value="1"/>
</dbReference>
<evidence type="ECO:0000256" key="5">
    <source>
        <dbReference type="SAM" id="MobiDB-lite"/>
    </source>
</evidence>
<dbReference type="Proteomes" id="UP000325849">
    <property type="component" value="Unassembled WGS sequence"/>
</dbReference>
<keyword evidence="3" id="KW-0408">Iron</keyword>
<evidence type="ECO:0000256" key="3">
    <source>
        <dbReference type="ARBA" id="ARBA00023004"/>
    </source>
</evidence>
<dbReference type="AlphaFoldDB" id="A0A5N8VJU3"/>
<dbReference type="InterPro" id="IPR042098">
    <property type="entry name" value="TauD-like_sf"/>
</dbReference>
<keyword evidence="2" id="KW-0560">Oxidoreductase</keyword>
<dbReference type="PANTHER" id="PTHR10696">
    <property type="entry name" value="GAMMA-BUTYROBETAINE HYDROXYLASE-RELATED"/>
    <property type="match status" value="1"/>
</dbReference>
<dbReference type="OrthoDB" id="5491415at2"/>
<dbReference type="Pfam" id="PF02668">
    <property type="entry name" value="TauD"/>
    <property type="match status" value="1"/>
</dbReference>
<dbReference type="Gene3D" id="3.60.130.10">
    <property type="entry name" value="Clavaminate synthase-like"/>
    <property type="match status" value="1"/>
</dbReference>
<evidence type="ECO:0000313" key="7">
    <source>
        <dbReference type="EMBL" id="MPY35510.1"/>
    </source>
</evidence>
<dbReference type="RefSeq" id="WP_152893229.1">
    <property type="nucleotide sequence ID" value="NZ_VJZD01000163.1"/>
</dbReference>
<dbReference type="SUPFAM" id="SSF51197">
    <property type="entry name" value="Clavaminate synthase-like"/>
    <property type="match status" value="1"/>
</dbReference>
<dbReference type="InterPro" id="IPR003819">
    <property type="entry name" value="TauD/TfdA-like"/>
</dbReference>
<evidence type="ECO:0000256" key="2">
    <source>
        <dbReference type="ARBA" id="ARBA00023002"/>
    </source>
</evidence>
<dbReference type="GO" id="GO:0017000">
    <property type="term" value="P:antibiotic biosynthetic process"/>
    <property type="evidence" value="ECO:0007669"/>
    <property type="project" value="UniProtKB-KW"/>
</dbReference>
<keyword evidence="4" id="KW-0045">Antibiotic biosynthesis</keyword>
<organism evidence="7 8">
    <name type="scientific">Streptomyces adustus</name>
    <dbReference type="NCBI Taxonomy" id="1609272"/>
    <lineage>
        <taxon>Bacteria</taxon>
        <taxon>Bacillati</taxon>
        <taxon>Actinomycetota</taxon>
        <taxon>Actinomycetes</taxon>
        <taxon>Kitasatosporales</taxon>
        <taxon>Streptomycetaceae</taxon>
        <taxon>Streptomyces</taxon>
    </lineage>
</organism>
<evidence type="ECO:0000256" key="4">
    <source>
        <dbReference type="ARBA" id="ARBA00023194"/>
    </source>
</evidence>
<feature type="region of interest" description="Disordered" evidence="5">
    <location>
        <begin position="351"/>
        <end position="380"/>
    </location>
</feature>
<evidence type="ECO:0000256" key="1">
    <source>
        <dbReference type="ARBA" id="ARBA00001954"/>
    </source>
</evidence>
<proteinExistence type="predicted"/>
<comment type="cofactor">
    <cofactor evidence="1">
        <name>Fe(2+)</name>
        <dbReference type="ChEBI" id="CHEBI:29033"/>
    </cofactor>
</comment>